<reference evidence="1 2" key="1">
    <citation type="submission" date="2018-12" db="EMBL/GenBank/DDBJ databases">
        <title>The whole draft genome of Streptomyce luteoverticillatus CGMCC 15060.</title>
        <authorList>
            <person name="Feng Z."/>
            <person name="Chen G."/>
            <person name="Zhang J."/>
            <person name="Zhu H."/>
            <person name="Yu X."/>
            <person name="Zhang W."/>
            <person name="Zhang X."/>
        </authorList>
    </citation>
    <scope>NUCLEOTIDE SEQUENCE [LARGE SCALE GENOMIC DNA]</scope>
    <source>
        <strain evidence="1 2">CGMCC 15060</strain>
    </source>
</reference>
<dbReference type="GO" id="GO:0006281">
    <property type="term" value="P:DNA repair"/>
    <property type="evidence" value="ECO:0007669"/>
    <property type="project" value="InterPro"/>
</dbReference>
<dbReference type="RefSeq" id="WP_126915188.1">
    <property type="nucleotide sequence ID" value="NZ_CP034587.1"/>
</dbReference>
<dbReference type="Proteomes" id="UP000267900">
    <property type="component" value="Chromosome"/>
</dbReference>
<dbReference type="InterPro" id="IPR011257">
    <property type="entry name" value="DNA_glycosylase"/>
</dbReference>
<organism evidence="1 2">
    <name type="scientific">Streptomyces luteoverticillatus</name>
    <name type="common">Streptoverticillium luteoverticillatus</name>
    <dbReference type="NCBI Taxonomy" id="66425"/>
    <lineage>
        <taxon>Bacteria</taxon>
        <taxon>Bacillati</taxon>
        <taxon>Actinomycetota</taxon>
        <taxon>Actinomycetes</taxon>
        <taxon>Kitasatosporales</taxon>
        <taxon>Streptomycetaceae</taxon>
        <taxon>Streptomyces</taxon>
    </lineage>
</organism>
<dbReference type="SUPFAM" id="SSF48150">
    <property type="entry name" value="DNA-glycosylase"/>
    <property type="match status" value="1"/>
</dbReference>
<protein>
    <submittedName>
        <fullName evidence="1">Fe-S cluster assembly protein HesB</fullName>
    </submittedName>
</protein>
<evidence type="ECO:0000313" key="2">
    <source>
        <dbReference type="Proteomes" id="UP000267900"/>
    </source>
</evidence>
<dbReference type="OrthoDB" id="1492580at2"/>
<dbReference type="GO" id="GO:0003824">
    <property type="term" value="F:catalytic activity"/>
    <property type="evidence" value="ECO:0007669"/>
    <property type="project" value="InterPro"/>
</dbReference>
<keyword evidence="2" id="KW-1185">Reference proteome</keyword>
<accession>A0A3S9PJW3</accession>
<dbReference type="AlphaFoldDB" id="A0A3S9PJW3"/>
<dbReference type="EMBL" id="CP034587">
    <property type="protein sequence ID" value="AZQ72670.1"/>
    <property type="molecule type" value="Genomic_DNA"/>
</dbReference>
<dbReference type="InterPro" id="IPR017658">
    <property type="entry name" value="HhH-GPD_base_excis"/>
</dbReference>
<name>A0A3S9PJW3_STRLT</name>
<gene>
    <name evidence="1" type="ORF">EKH77_16860</name>
</gene>
<dbReference type="NCBIfam" id="TIGR03252">
    <property type="entry name" value="HhH-GPD-type base excision DNA repair protein"/>
    <property type="match status" value="1"/>
</dbReference>
<evidence type="ECO:0000313" key="1">
    <source>
        <dbReference type="EMBL" id="AZQ72670.1"/>
    </source>
</evidence>
<sequence>MDRRSTDRNPGRPLRLAQQEDADALLSRSPLAALVGMLLDQQIPMEWAFAGPYTIARRLGHDDLDAREIAAYDPEAFAALCAEKPAVHRYPGSMAGRVQQLCRYLVEHYDGDASAVWSGAGSGRELLERLQELPGFGKQKAQIFLALLGKRLGVTPEGWREAAGSYGEAGSYRSVADITGPETLEKVRAYKQEMKRAAKKAAVKKA</sequence>
<proteinExistence type="predicted"/>